<dbReference type="SUPFAM" id="SSF53300">
    <property type="entry name" value="vWA-like"/>
    <property type="match status" value="3"/>
</dbReference>
<dbReference type="GO" id="GO:0007155">
    <property type="term" value="P:cell adhesion"/>
    <property type="evidence" value="ECO:0007669"/>
    <property type="project" value="UniProtKB-KW"/>
</dbReference>
<keyword evidence="5" id="KW-0677">Repeat</keyword>
<dbReference type="Pfam" id="PF00092">
    <property type="entry name" value="VWA"/>
    <property type="match status" value="3"/>
</dbReference>
<evidence type="ECO:0000256" key="7">
    <source>
        <dbReference type="ARBA" id="ARBA00023119"/>
    </source>
</evidence>
<keyword evidence="2" id="KW-0964">Secreted</keyword>
<name>A0A8C5W7I8_9ANUR</name>
<dbReference type="AlphaFoldDB" id="A0A8C5W7I8"/>
<feature type="domain" description="VWFA" evidence="8">
    <location>
        <begin position="1"/>
        <end position="159"/>
    </location>
</feature>
<dbReference type="GeneTree" id="ENSGT00940000156462"/>
<keyword evidence="4" id="KW-0732">Signal</keyword>
<dbReference type="PROSITE" id="PS50234">
    <property type="entry name" value="VWFA"/>
    <property type="match status" value="3"/>
</dbReference>
<sequence>NVRNLIEKLVERLDVSPESTRVAVVQYSDNARADFLLNAHSTKQEVQNAVQRLRPKGGNVANTGSALEYVSRNIFTKPAGSRIEEKVPQFLILTSSGPSADDVGEGSVRIRESEVVPYMIGKNINREEASKITLHEDFIFPVSSFTELPSLEQKLVSSVTTLTPQEITKIYETYGTTTTGKERKDVSITYFYKSTNPPISKVMYEQSPSFNSAQMKKCVDREMKDVVFLIDGSTTTGPDGLARIRDFIYYIVQNLNIGTNKVRVGVVQFSNDPVTEFKLNTYLTKQSLLENIRRLRLRGGAPTNIGKALEYVKRNLFVKDGGSRIEEGVPQHLVLLTGGKSQDDVRRPARVLGDANVVSLAVATSGADRTQIESIVSDPRYLISVRDFTELSRIQDTLLKSFDVPLPGCQMKQADIIFLVDGSINLGRDNFVEVLQFVSGIVDAVYEEGDSVQVGLAQYNSDVTDEFFLKEYTDREPIMEAVTKAEYKGGRVANLGPAIRHLQDKHFVSSAGSRIGTGVPQIAFIITGAKSVDEGQAAALSLASKGVKVFAIGVGSITADAVSKIASDAPSAFRVRNVQDANNFCSALQ</sequence>
<evidence type="ECO:0000256" key="4">
    <source>
        <dbReference type="ARBA" id="ARBA00022729"/>
    </source>
</evidence>
<dbReference type="PRINTS" id="PR00453">
    <property type="entry name" value="VWFADOMAIN"/>
</dbReference>
<dbReference type="SMART" id="SM00327">
    <property type="entry name" value="VWA"/>
    <property type="match status" value="3"/>
</dbReference>
<dbReference type="GO" id="GO:0005615">
    <property type="term" value="C:extracellular space"/>
    <property type="evidence" value="ECO:0007669"/>
    <property type="project" value="TreeGrafter"/>
</dbReference>
<dbReference type="PANTHER" id="PTHR24020:SF13">
    <property type="entry name" value="COLLAGEN ALPHA-3(VI) CHAIN"/>
    <property type="match status" value="1"/>
</dbReference>
<keyword evidence="10" id="KW-1185">Reference proteome</keyword>
<comment type="subcellular location">
    <subcellularLocation>
        <location evidence="1">Secreted</location>
        <location evidence="1">Extracellular space</location>
        <location evidence="1">Extracellular matrix</location>
    </subcellularLocation>
</comment>
<keyword evidence="3" id="KW-0272">Extracellular matrix</keyword>
<reference evidence="9" key="2">
    <citation type="submission" date="2025-09" db="UniProtKB">
        <authorList>
            <consortium name="Ensembl"/>
        </authorList>
    </citation>
    <scope>IDENTIFICATION</scope>
</reference>
<dbReference type="InterPro" id="IPR036465">
    <property type="entry name" value="vWFA_dom_sf"/>
</dbReference>
<evidence type="ECO:0000256" key="6">
    <source>
        <dbReference type="ARBA" id="ARBA00022889"/>
    </source>
</evidence>
<feature type="domain" description="VWFA" evidence="8">
    <location>
        <begin position="225"/>
        <end position="398"/>
    </location>
</feature>
<dbReference type="Proteomes" id="UP000694569">
    <property type="component" value="Unplaced"/>
</dbReference>
<evidence type="ECO:0000256" key="1">
    <source>
        <dbReference type="ARBA" id="ARBA00004498"/>
    </source>
</evidence>
<dbReference type="FunFam" id="3.40.50.410:FF:000003">
    <property type="entry name" value="Collagen type VI alpha 3 chain"/>
    <property type="match status" value="3"/>
</dbReference>
<protein>
    <recommendedName>
        <fullName evidence="8">VWFA domain-containing protein</fullName>
    </recommendedName>
</protein>
<proteinExistence type="predicted"/>
<evidence type="ECO:0000259" key="8">
    <source>
        <dbReference type="PROSITE" id="PS50234"/>
    </source>
</evidence>
<dbReference type="InterPro" id="IPR050525">
    <property type="entry name" value="ECM_Assembly_Org"/>
</dbReference>
<dbReference type="OrthoDB" id="6132182at2759"/>
<evidence type="ECO:0000313" key="9">
    <source>
        <dbReference type="Ensembl" id="ENSLLEP00000023413.1"/>
    </source>
</evidence>
<dbReference type="PANTHER" id="PTHR24020">
    <property type="entry name" value="COLLAGEN ALPHA"/>
    <property type="match status" value="1"/>
</dbReference>
<feature type="domain" description="VWFA" evidence="8">
    <location>
        <begin position="415"/>
        <end position="589"/>
    </location>
</feature>
<evidence type="ECO:0000256" key="2">
    <source>
        <dbReference type="ARBA" id="ARBA00022525"/>
    </source>
</evidence>
<evidence type="ECO:0000256" key="5">
    <source>
        <dbReference type="ARBA" id="ARBA00022737"/>
    </source>
</evidence>
<dbReference type="InterPro" id="IPR002035">
    <property type="entry name" value="VWF_A"/>
</dbReference>
<keyword evidence="6" id="KW-0130">Cell adhesion</keyword>
<evidence type="ECO:0000256" key="3">
    <source>
        <dbReference type="ARBA" id="ARBA00022530"/>
    </source>
</evidence>
<organism evidence="9 10">
    <name type="scientific">Leptobrachium leishanense</name>
    <name type="common">Leishan spiny toad</name>
    <dbReference type="NCBI Taxonomy" id="445787"/>
    <lineage>
        <taxon>Eukaryota</taxon>
        <taxon>Metazoa</taxon>
        <taxon>Chordata</taxon>
        <taxon>Craniata</taxon>
        <taxon>Vertebrata</taxon>
        <taxon>Euteleostomi</taxon>
        <taxon>Amphibia</taxon>
        <taxon>Batrachia</taxon>
        <taxon>Anura</taxon>
        <taxon>Pelobatoidea</taxon>
        <taxon>Megophryidae</taxon>
        <taxon>Leptobrachium</taxon>
    </lineage>
</organism>
<keyword evidence="7" id="KW-0176">Collagen</keyword>
<evidence type="ECO:0000313" key="10">
    <source>
        <dbReference type="Proteomes" id="UP000694569"/>
    </source>
</evidence>
<accession>A0A8C5W7I8</accession>
<dbReference type="GO" id="GO:0005581">
    <property type="term" value="C:collagen trimer"/>
    <property type="evidence" value="ECO:0007669"/>
    <property type="project" value="UniProtKB-KW"/>
</dbReference>
<dbReference type="Ensembl" id="ENSLLET00000024301.1">
    <property type="protein sequence ID" value="ENSLLEP00000023413.1"/>
    <property type="gene ID" value="ENSLLEG00000014817.1"/>
</dbReference>
<reference evidence="9" key="1">
    <citation type="submission" date="2025-08" db="UniProtKB">
        <authorList>
            <consortium name="Ensembl"/>
        </authorList>
    </citation>
    <scope>IDENTIFICATION</scope>
</reference>
<dbReference type="Gene3D" id="3.40.50.410">
    <property type="entry name" value="von Willebrand factor, type A domain"/>
    <property type="match status" value="3"/>
</dbReference>